<dbReference type="Pfam" id="PF06805">
    <property type="entry name" value="Lambda_tail_I"/>
    <property type="match status" value="1"/>
</dbReference>
<dbReference type="Proteomes" id="UP000198982">
    <property type="component" value="Unassembled WGS sequence"/>
</dbReference>
<dbReference type="AlphaFoldDB" id="A0A1H4XLR3"/>
<keyword evidence="1" id="KW-1133">Transmembrane helix</keyword>
<dbReference type="RefSeq" id="WP_092320109.1">
    <property type="nucleotide sequence ID" value="NZ_FNTJ01000002.1"/>
</dbReference>
<gene>
    <name evidence="2" type="ORF">SAMN05216178_6029</name>
</gene>
<feature type="transmembrane region" description="Helical" evidence="1">
    <location>
        <begin position="99"/>
        <end position="118"/>
    </location>
</feature>
<dbReference type="EMBL" id="FNTJ01000002">
    <property type="protein sequence ID" value="SED05674.1"/>
    <property type="molecule type" value="Genomic_DNA"/>
</dbReference>
<proteinExistence type="predicted"/>
<evidence type="ECO:0000256" key="1">
    <source>
        <dbReference type="SAM" id="Phobius"/>
    </source>
</evidence>
<sequence>MNQQKIRVIRLYGTLGARFGRVHRLAVSNASEAVRALCILIPGFEAFLMESKDRGLTYSLFLGRDNIGHDRLNAPSGNSDIRIAPIVIGSKRSGGLQTIIGVALVVAASYFSGGMFAAGGSSTLIGTTGTTGWTMAAQMGISLAMGGVMQMMSPQLKGLGAMDRPDNRASYSFNGAVNTSAQGNPVGLLYGQLTVGSSVISAGIYAQDQL</sequence>
<accession>A0A1H4XLR3</accession>
<organism evidence="2 3">
    <name type="scientific">Pseudomonas saponiphila</name>
    <dbReference type="NCBI Taxonomy" id="556534"/>
    <lineage>
        <taxon>Bacteria</taxon>
        <taxon>Pseudomonadati</taxon>
        <taxon>Pseudomonadota</taxon>
        <taxon>Gammaproteobacteria</taxon>
        <taxon>Pseudomonadales</taxon>
        <taxon>Pseudomonadaceae</taxon>
        <taxon>Pseudomonas</taxon>
    </lineage>
</organism>
<feature type="transmembrane region" description="Helical" evidence="1">
    <location>
        <begin position="130"/>
        <end position="149"/>
    </location>
</feature>
<keyword evidence="1" id="KW-0472">Membrane</keyword>
<dbReference type="InterPro" id="IPR010654">
    <property type="entry name" value="Phage_lambda_tail_I"/>
</dbReference>
<keyword evidence="1" id="KW-0812">Transmembrane</keyword>
<name>A0A1H4XLR3_9PSED</name>
<evidence type="ECO:0000313" key="2">
    <source>
        <dbReference type="EMBL" id="SED05674.1"/>
    </source>
</evidence>
<evidence type="ECO:0000313" key="3">
    <source>
        <dbReference type="Proteomes" id="UP000198982"/>
    </source>
</evidence>
<reference evidence="3" key="1">
    <citation type="submission" date="2016-10" db="EMBL/GenBank/DDBJ databases">
        <authorList>
            <person name="Varghese N."/>
            <person name="Submissions S."/>
        </authorList>
    </citation>
    <scope>NUCLEOTIDE SEQUENCE [LARGE SCALE GENOMIC DNA]</scope>
    <source>
        <strain evidence="3">DSM 9751</strain>
    </source>
</reference>
<protein>
    <submittedName>
        <fullName evidence="2">Phage-related protein, tail component</fullName>
    </submittedName>
</protein>
<keyword evidence="3" id="KW-1185">Reference proteome</keyword>